<proteinExistence type="predicted"/>
<accession>A0ABT6MB10</accession>
<keyword evidence="3" id="KW-1185">Reference proteome</keyword>
<comment type="caution">
    <text evidence="2">The sequence shown here is derived from an EMBL/GenBank/DDBJ whole genome shotgun (WGS) entry which is preliminary data.</text>
</comment>
<name>A0ABT6MB10_9NOCA</name>
<sequence length="203" mass="22395">MTGMYYTPGWGALATTTVAVVAVVVSAIGNWIALRRSADQFATNQETTQSRFRAEQAERVSNQQRASMVDVIHCATKWMSTLTVVSSQMARIATAGAGKARVSAAHTFRQDFLAVHMVVASDFERALTEAEILATDEEVLRVLKHMRESHGECFAAVDAQMKAENEVHENIRALKMSFGKLGEQMVEIKSRSIALFRPRSQSS</sequence>
<dbReference type="Proteomes" id="UP001160334">
    <property type="component" value="Unassembled WGS sequence"/>
</dbReference>
<feature type="transmembrane region" description="Helical" evidence="1">
    <location>
        <begin position="12"/>
        <end position="34"/>
    </location>
</feature>
<organism evidence="2 3">
    <name type="scientific">Prescottella agglutinans</name>
    <dbReference type="NCBI Taxonomy" id="1644129"/>
    <lineage>
        <taxon>Bacteria</taxon>
        <taxon>Bacillati</taxon>
        <taxon>Actinomycetota</taxon>
        <taxon>Actinomycetes</taxon>
        <taxon>Mycobacteriales</taxon>
        <taxon>Nocardiaceae</taxon>
        <taxon>Prescottella</taxon>
    </lineage>
</organism>
<protein>
    <submittedName>
        <fullName evidence="2">Uncharacterized protein</fullName>
    </submittedName>
</protein>
<evidence type="ECO:0000313" key="2">
    <source>
        <dbReference type="EMBL" id="MDH6280986.1"/>
    </source>
</evidence>
<dbReference type="EMBL" id="JARXVC010000004">
    <property type="protein sequence ID" value="MDH6280986.1"/>
    <property type="molecule type" value="Genomic_DNA"/>
</dbReference>
<keyword evidence="1" id="KW-0472">Membrane</keyword>
<reference evidence="2 3" key="1">
    <citation type="submission" date="2023-04" db="EMBL/GenBank/DDBJ databases">
        <title>Forest soil microbial communities from Buena Vista Peninsula, Colon Province, Panama.</title>
        <authorList>
            <person name="Bouskill N."/>
        </authorList>
    </citation>
    <scope>NUCLEOTIDE SEQUENCE [LARGE SCALE GENOMIC DNA]</scope>
    <source>
        <strain evidence="2 3">CFH S0262</strain>
    </source>
</reference>
<gene>
    <name evidence="2" type="ORF">M2280_002199</name>
</gene>
<keyword evidence="1" id="KW-1133">Transmembrane helix</keyword>
<evidence type="ECO:0000313" key="3">
    <source>
        <dbReference type="Proteomes" id="UP001160334"/>
    </source>
</evidence>
<keyword evidence="1" id="KW-0812">Transmembrane</keyword>
<dbReference type="RefSeq" id="WP_280760311.1">
    <property type="nucleotide sequence ID" value="NZ_JARXVC010000004.1"/>
</dbReference>
<evidence type="ECO:0000256" key="1">
    <source>
        <dbReference type="SAM" id="Phobius"/>
    </source>
</evidence>